<dbReference type="GO" id="GO:0000160">
    <property type="term" value="P:phosphorelay signal transduction system"/>
    <property type="evidence" value="ECO:0007669"/>
    <property type="project" value="InterPro"/>
</dbReference>
<dbReference type="Proteomes" id="UP000034349">
    <property type="component" value="Unassembled WGS sequence"/>
</dbReference>
<dbReference type="AlphaFoldDB" id="A0A0F9YVL9"/>
<keyword evidence="1" id="KW-0597">Phosphoprotein</keyword>
<accession>A0A0F9YVL9</accession>
<dbReference type="PROSITE" id="PS50110">
    <property type="entry name" value="RESPONSE_REGULATORY"/>
    <property type="match status" value="1"/>
</dbReference>
<gene>
    <name evidence="3" type="ORF">UR23_C0028G0001</name>
</gene>
<feature type="domain" description="Response regulatory" evidence="2">
    <location>
        <begin position="9"/>
        <end position="97"/>
    </location>
</feature>
<protein>
    <recommendedName>
        <fullName evidence="2">Response regulatory domain-containing protein</fullName>
    </recommendedName>
</protein>
<evidence type="ECO:0000256" key="1">
    <source>
        <dbReference type="PROSITE-ProRule" id="PRU00169"/>
    </source>
</evidence>
<sequence length="97" mass="11022">MTPKIQGLRVLVLDDSASFRNIHKYHITHNGGVPILTASNEEVEALIKKLKPEETLCDAAMLDWNLDPEAGIGGPYTEPTARYLLTHNIHHYMEWNR</sequence>
<evidence type="ECO:0000259" key="2">
    <source>
        <dbReference type="PROSITE" id="PS50110"/>
    </source>
</evidence>
<proteinExistence type="predicted"/>
<evidence type="ECO:0000313" key="3">
    <source>
        <dbReference type="EMBL" id="KKP35448.1"/>
    </source>
</evidence>
<comment type="caution">
    <text evidence="3">The sequence shown here is derived from an EMBL/GenBank/DDBJ whole genome shotgun (WGS) entry which is preliminary data.</text>
</comment>
<dbReference type="SUPFAM" id="SSF52172">
    <property type="entry name" value="CheY-like"/>
    <property type="match status" value="1"/>
</dbReference>
<dbReference type="InterPro" id="IPR001789">
    <property type="entry name" value="Sig_transdc_resp-reg_receiver"/>
</dbReference>
<dbReference type="InterPro" id="IPR011006">
    <property type="entry name" value="CheY-like_superfamily"/>
</dbReference>
<evidence type="ECO:0000313" key="4">
    <source>
        <dbReference type="Proteomes" id="UP000034349"/>
    </source>
</evidence>
<organism evidence="3 4">
    <name type="scientific">Candidatus Roizmanbacteria bacterium GW2011_GWA2_32_13</name>
    <dbReference type="NCBI Taxonomy" id="1618475"/>
    <lineage>
        <taxon>Bacteria</taxon>
        <taxon>Candidatus Roizmaniibacteriota</taxon>
    </lineage>
</organism>
<dbReference type="EMBL" id="LBOK01000028">
    <property type="protein sequence ID" value="KKP35448.1"/>
    <property type="molecule type" value="Genomic_DNA"/>
</dbReference>
<name>A0A0F9YVL9_9BACT</name>
<reference evidence="3 4" key="1">
    <citation type="journal article" date="2015" name="Nature">
        <title>rRNA introns, odd ribosomes, and small enigmatic genomes across a large radiation of phyla.</title>
        <authorList>
            <person name="Brown C.T."/>
            <person name="Hug L.A."/>
            <person name="Thomas B.C."/>
            <person name="Sharon I."/>
            <person name="Castelle C.J."/>
            <person name="Singh A."/>
            <person name="Wilkins M.J."/>
            <person name="Williams K.H."/>
            <person name="Banfield J.F."/>
        </authorList>
    </citation>
    <scope>NUCLEOTIDE SEQUENCE [LARGE SCALE GENOMIC DNA]</scope>
</reference>
<feature type="modified residue" description="4-aspartylphosphate" evidence="1">
    <location>
        <position position="63"/>
    </location>
</feature>